<protein>
    <recommendedName>
        <fullName evidence="4">Transposase</fullName>
    </recommendedName>
</protein>
<dbReference type="EMBL" id="BAAALR010000071">
    <property type="protein sequence ID" value="GAA1712413.1"/>
    <property type="molecule type" value="Genomic_DNA"/>
</dbReference>
<gene>
    <name evidence="2" type="ORF">GCM10009680_61790</name>
</gene>
<evidence type="ECO:0000256" key="1">
    <source>
        <dbReference type="SAM" id="MobiDB-lite"/>
    </source>
</evidence>
<accession>A0ABN2IV11</accession>
<name>A0ABN2IV11_9ACTN</name>
<proteinExistence type="predicted"/>
<feature type="region of interest" description="Disordered" evidence="1">
    <location>
        <begin position="85"/>
        <end position="106"/>
    </location>
</feature>
<evidence type="ECO:0008006" key="4">
    <source>
        <dbReference type="Google" id="ProtNLM"/>
    </source>
</evidence>
<evidence type="ECO:0000313" key="2">
    <source>
        <dbReference type="EMBL" id="GAA1712413.1"/>
    </source>
</evidence>
<sequence length="129" mass="14642">MFSRHGLTRRHVHRTQSFTVLVTEVAIFLGCHPGSRPPRRMSISPCEDTLLRLIRALSDPEPVPVPVLGVDRFVMRRRRTYATMGNCPRSRRKRRQAHPATGAISTGRTASACLQKRKRETPVFALSVR</sequence>
<dbReference type="Proteomes" id="UP001499947">
    <property type="component" value="Unassembled WGS sequence"/>
</dbReference>
<comment type="caution">
    <text evidence="2">The sequence shown here is derived from an EMBL/GenBank/DDBJ whole genome shotgun (WGS) entry which is preliminary data.</text>
</comment>
<keyword evidence="3" id="KW-1185">Reference proteome</keyword>
<evidence type="ECO:0000313" key="3">
    <source>
        <dbReference type="Proteomes" id="UP001499947"/>
    </source>
</evidence>
<organism evidence="2 3">
    <name type="scientific">Streptomyces yatensis</name>
    <dbReference type="NCBI Taxonomy" id="155177"/>
    <lineage>
        <taxon>Bacteria</taxon>
        <taxon>Bacillati</taxon>
        <taxon>Actinomycetota</taxon>
        <taxon>Actinomycetes</taxon>
        <taxon>Kitasatosporales</taxon>
        <taxon>Streptomycetaceae</taxon>
        <taxon>Streptomyces</taxon>
        <taxon>Streptomyces violaceusniger group</taxon>
    </lineage>
</organism>
<reference evidence="2 3" key="1">
    <citation type="journal article" date="2019" name="Int. J. Syst. Evol. Microbiol.">
        <title>The Global Catalogue of Microorganisms (GCM) 10K type strain sequencing project: providing services to taxonomists for standard genome sequencing and annotation.</title>
        <authorList>
            <consortium name="The Broad Institute Genomics Platform"/>
            <consortium name="The Broad Institute Genome Sequencing Center for Infectious Disease"/>
            <person name="Wu L."/>
            <person name="Ma J."/>
        </authorList>
    </citation>
    <scope>NUCLEOTIDE SEQUENCE [LARGE SCALE GENOMIC DNA]</scope>
    <source>
        <strain evidence="2 3">JCM 13244</strain>
    </source>
</reference>